<dbReference type="InterPro" id="IPR003961">
    <property type="entry name" value="FN3_dom"/>
</dbReference>
<name>A0A1A5YKI9_9BACL</name>
<dbReference type="InterPro" id="IPR036278">
    <property type="entry name" value="Sialidase_sf"/>
</dbReference>
<feature type="non-terminal residue" evidence="2">
    <location>
        <position position="1185"/>
    </location>
</feature>
<dbReference type="SUPFAM" id="SSF110296">
    <property type="entry name" value="Oligoxyloglucan reducing end-specific cellobiohydrolase"/>
    <property type="match status" value="1"/>
</dbReference>
<dbReference type="Proteomes" id="UP000092024">
    <property type="component" value="Unassembled WGS sequence"/>
</dbReference>
<feature type="domain" description="Fibronectin type-III" evidence="1">
    <location>
        <begin position="648"/>
        <end position="800"/>
    </location>
</feature>
<dbReference type="CDD" id="cd00063">
    <property type="entry name" value="FN3"/>
    <property type="match status" value="3"/>
</dbReference>
<evidence type="ECO:0000313" key="2">
    <source>
        <dbReference type="EMBL" id="OBR65900.1"/>
    </source>
</evidence>
<protein>
    <recommendedName>
        <fullName evidence="1">Fibronectin type-III domain-containing protein</fullName>
    </recommendedName>
</protein>
<sequence length="1185" mass="122805">MRHFNRGRKVFIYLLLLAFIFPNAYLPKTEASANGGPELQSAVSGNADGMINAIVYANGKYIAVGDRGYIGQSPDGLQWTRIAAPVSNEATSWRSIVFAKNMYVAVGLNTSSTSTAKLMTSPDGENWTDRSSSIDGTILQKAVFLNDQFFAVGGRWSGNDRSLDVGIIYSSTDGVNWTLTAAPEKFWPVSSTTSTPFFLTDMAYISGRYVVGGNVFGSYGHSTNLSSWTKGFIDDYAISFFSVYNNKLYVISNGSNAYSSSDGITFAPAPDYNGMRGSLQDGSTLYRFGIGGNWFESADDGASWTQKTAITNVTILDAATNGSSFVLVTNGKNSLVVSPDHSVWSRIEGDLQGVVSNGSQWVGVATAPSRSGGEADSFLLTSSSDLGNLSPAADFFPNIEFYDVAYGNNTFIAIGKKIARSSDGVTWTLDDLPAGIAGQITAITYGSSQGFVAVTNGGSILASPDGSSWTVDNSNSGTAFSHVKDVNGVYIATVPYESVWVSDGSGGNWSALDSLSDYYALYYDLSDVTYGAGTYAISGSDENGNPVVLTAAANSLDEIAVWDTHAIDNSVYTTLKTIEYSGGYFVTGGLEYHSSSPETYVLYATSDFTNWADYNEQTLGISSSAINSITVLNGTFYIVGDNNARIVLGEPSGPVAQPEPTPSAVISFVDEQLTGLAANAVYLINGQNVSADTNGKVAIDSAWLGETLSIVKVGNGTTSTNSLAQSLIIPDRPAAPTGVGKTDESYAGANDGSLTGLPVGGEYKQGAAGAWSDISSATVSGLQPDTYYVRVKATSSAFVSEEAAITVGSTSATPEATPAAVISFTDEQLTGLAANAVYLINGQNVSADTDGKIAIDSAWLGETLSIVKVGNGTTSTNSLAQSLIIPDRPAAPTGVGKTDESYAGANDGSLTGLPVGGEYKQGAAGAWSDISSATVSGLQPDTYYVRVKATSSAFVSEEAAITVGSTSATPEATPAAVISFTDEQLTGLAANAVYLINGQNVSADTDGKIAIDSAWLGETLSIVKVGNGTTSTNSSAQSLIIPDRPAAPTGVGKTDESYAGANDGSLTGLPVGGEYKKGAAGAWSDISSATVSGLEPDTYYVRVKATSSAFVSEEAAITVGSTSATPEVTPAAVISFTDEQLTGLAANAVYLINGQNVSADTDGKIAIDSAWLGETLSIVKVGNGT</sequence>
<dbReference type="RefSeq" id="WP_068682532.1">
    <property type="nucleotide sequence ID" value="NZ_LYPA01000051.1"/>
</dbReference>
<dbReference type="AlphaFoldDB" id="A0A1A5YKI9"/>
<dbReference type="InterPro" id="IPR058667">
    <property type="entry name" value="DUF6242_C"/>
</dbReference>
<dbReference type="EMBL" id="LYPA01000051">
    <property type="protein sequence ID" value="OBR65900.1"/>
    <property type="molecule type" value="Genomic_DNA"/>
</dbReference>
<proteinExistence type="predicted"/>
<evidence type="ECO:0000313" key="3">
    <source>
        <dbReference type="Proteomes" id="UP000092024"/>
    </source>
</evidence>
<feature type="domain" description="Fibronectin type-III" evidence="1">
    <location>
        <begin position="804"/>
        <end position="956"/>
    </location>
</feature>
<gene>
    <name evidence="2" type="ORF">A7K91_18170</name>
</gene>
<evidence type="ECO:0000259" key="1">
    <source>
        <dbReference type="SMART" id="SM00060"/>
    </source>
</evidence>
<comment type="caution">
    <text evidence="2">The sequence shown here is derived from an EMBL/GenBank/DDBJ whole genome shotgun (WGS) entry which is preliminary data.</text>
</comment>
<reference evidence="2 3" key="1">
    <citation type="submission" date="2016-05" db="EMBL/GenBank/DDBJ databases">
        <title>Paenibacillus oryzae. sp. nov., isolated from the rice root.</title>
        <authorList>
            <person name="Zhang J."/>
            <person name="Zhang X."/>
        </authorList>
    </citation>
    <scope>NUCLEOTIDE SEQUENCE [LARGE SCALE GENOMIC DNA]</scope>
    <source>
        <strain evidence="2 3">1DrF-4</strain>
    </source>
</reference>
<dbReference type="STRING" id="1844972.A7K91_18170"/>
<dbReference type="SMART" id="SM00060">
    <property type="entry name" value="FN3"/>
    <property type="match status" value="3"/>
</dbReference>
<dbReference type="SUPFAM" id="SSF50939">
    <property type="entry name" value="Sialidases"/>
    <property type="match status" value="1"/>
</dbReference>
<dbReference type="Pfam" id="PF25852">
    <property type="entry name" value="DUF6242_C"/>
    <property type="match status" value="1"/>
</dbReference>
<feature type="domain" description="Fibronectin type-III" evidence="1">
    <location>
        <begin position="960"/>
        <end position="1112"/>
    </location>
</feature>
<organism evidence="2 3">
    <name type="scientific">Paenibacillus oryzae</name>
    <dbReference type="NCBI Taxonomy" id="1844972"/>
    <lineage>
        <taxon>Bacteria</taxon>
        <taxon>Bacillati</taxon>
        <taxon>Bacillota</taxon>
        <taxon>Bacilli</taxon>
        <taxon>Bacillales</taxon>
        <taxon>Paenibacillaceae</taxon>
        <taxon>Paenibacillus</taxon>
    </lineage>
</organism>
<accession>A0A1A5YKI9</accession>
<keyword evidence="3" id="KW-1185">Reference proteome</keyword>